<keyword evidence="1" id="KW-0812">Transmembrane</keyword>
<keyword evidence="1" id="KW-0472">Membrane</keyword>
<evidence type="ECO:0000313" key="2">
    <source>
        <dbReference type="EMBL" id="MBB6035114.1"/>
    </source>
</evidence>
<keyword evidence="3" id="KW-1185">Reference proteome</keyword>
<protein>
    <submittedName>
        <fullName evidence="2">Uncharacterized protein</fullName>
    </submittedName>
</protein>
<dbReference type="AlphaFoldDB" id="A0A841FGX0"/>
<reference evidence="2 3" key="1">
    <citation type="submission" date="2020-08" db="EMBL/GenBank/DDBJ databases">
        <title>Genomic Encyclopedia of Type Strains, Phase IV (KMG-IV): sequencing the most valuable type-strain genomes for metagenomic binning, comparative biology and taxonomic classification.</title>
        <authorList>
            <person name="Goeker M."/>
        </authorList>
    </citation>
    <scope>NUCLEOTIDE SEQUENCE [LARGE SCALE GENOMIC DNA]</scope>
    <source>
        <strain evidence="2 3">YIM 65646</strain>
    </source>
</reference>
<keyword evidence="1" id="KW-1133">Transmembrane helix</keyword>
<proteinExistence type="predicted"/>
<sequence>MTGLREFANLTWPLLGAVGVLAAFGGAALVAAGARVPVLWAGYLCTTASPSRTGTAGRR</sequence>
<comment type="caution">
    <text evidence="2">The sequence shown here is derived from an EMBL/GenBank/DDBJ whole genome shotgun (WGS) entry which is preliminary data.</text>
</comment>
<feature type="transmembrane region" description="Helical" evidence="1">
    <location>
        <begin position="12"/>
        <end position="34"/>
    </location>
</feature>
<evidence type="ECO:0000313" key="3">
    <source>
        <dbReference type="Proteomes" id="UP000548476"/>
    </source>
</evidence>
<name>A0A841FGX0_9ACTN</name>
<dbReference type="Proteomes" id="UP000548476">
    <property type="component" value="Unassembled WGS sequence"/>
</dbReference>
<dbReference type="EMBL" id="JACHGT010000006">
    <property type="protein sequence ID" value="MBB6035114.1"/>
    <property type="molecule type" value="Genomic_DNA"/>
</dbReference>
<organism evidence="2 3">
    <name type="scientific">Phytomonospora endophytica</name>
    <dbReference type="NCBI Taxonomy" id="714109"/>
    <lineage>
        <taxon>Bacteria</taxon>
        <taxon>Bacillati</taxon>
        <taxon>Actinomycetota</taxon>
        <taxon>Actinomycetes</taxon>
        <taxon>Micromonosporales</taxon>
        <taxon>Micromonosporaceae</taxon>
        <taxon>Phytomonospora</taxon>
    </lineage>
</organism>
<gene>
    <name evidence="2" type="ORF">HNR73_002971</name>
</gene>
<evidence type="ECO:0000256" key="1">
    <source>
        <dbReference type="SAM" id="Phobius"/>
    </source>
</evidence>
<accession>A0A841FGX0</accession>